<dbReference type="InterPro" id="IPR050327">
    <property type="entry name" value="Proton-linked_MCT"/>
</dbReference>
<dbReference type="PANTHER" id="PTHR11360">
    <property type="entry name" value="MONOCARBOXYLATE TRANSPORTER"/>
    <property type="match status" value="1"/>
</dbReference>
<dbReference type="CDD" id="cd17355">
    <property type="entry name" value="MFS_YcxA_like"/>
    <property type="match status" value="1"/>
</dbReference>
<comment type="caution">
    <text evidence="6">The sequence shown here is derived from an EMBL/GenBank/DDBJ whole genome shotgun (WGS) entry which is preliminary data.</text>
</comment>
<feature type="transmembrane region" description="Helical" evidence="4">
    <location>
        <begin position="362"/>
        <end position="383"/>
    </location>
</feature>
<evidence type="ECO:0000256" key="1">
    <source>
        <dbReference type="ARBA" id="ARBA00022692"/>
    </source>
</evidence>
<dbReference type="RefSeq" id="WP_316772641.1">
    <property type="nucleotide sequence ID" value="NZ_JASMWN010000001.1"/>
</dbReference>
<dbReference type="InterPro" id="IPR020846">
    <property type="entry name" value="MFS_dom"/>
</dbReference>
<evidence type="ECO:0000259" key="5">
    <source>
        <dbReference type="PROSITE" id="PS50850"/>
    </source>
</evidence>
<feature type="transmembrane region" description="Helical" evidence="4">
    <location>
        <begin position="209"/>
        <end position="232"/>
    </location>
</feature>
<sequence>MNGRFAVVFGACLTQFTIIGLLFSYGIFIKAFETEFGWSRTLLSGCSTLAFFMMGLLAMVSGRLSDRFGPRRVLAVTGISYGLGYVLMSQISAPWQLYLIFATFLGLGLGSHDVVTLSTIGRWFSARRGIMTGLVKVGTATGQIIVPPLAALLIAGFGWRMALMTLGVAAAVLLFIAAMAMRSPPVAASTDPLAPPQGMAFASARRTRAFWTLGATQFLLMPSLFTVPLHVAVHGMDIGMSAPLAATLLSAIGVASIAGRLLVGGLIDRIGGRNGYICCFAALILGLCILILGHSHIALFAAMAVYGFGHGGFFTVVSPTVAEFFGLRAHGAIFGTVLFFGTVGGSLGPILAGLVFDTTGSYFIAFSGLLVMAALGLGLVLSLPTPDPEAVPASV</sequence>
<keyword evidence="2 4" id="KW-1133">Transmembrane helix</keyword>
<feature type="transmembrane region" description="Helical" evidence="4">
    <location>
        <begin position="161"/>
        <end position="181"/>
    </location>
</feature>
<dbReference type="Gene3D" id="1.20.1250.20">
    <property type="entry name" value="MFS general substrate transporter like domains"/>
    <property type="match status" value="2"/>
</dbReference>
<feature type="transmembrane region" description="Helical" evidence="4">
    <location>
        <begin position="41"/>
        <end position="61"/>
    </location>
</feature>
<keyword evidence="3 4" id="KW-0472">Membrane</keyword>
<organism evidence="6 7">
    <name type="scientific">Sedimentitalea todarodis</name>
    <dbReference type="NCBI Taxonomy" id="1631240"/>
    <lineage>
        <taxon>Bacteria</taxon>
        <taxon>Pseudomonadati</taxon>
        <taxon>Pseudomonadota</taxon>
        <taxon>Alphaproteobacteria</taxon>
        <taxon>Rhodobacterales</taxon>
        <taxon>Paracoccaceae</taxon>
        <taxon>Sedimentitalea</taxon>
    </lineage>
</organism>
<gene>
    <name evidence="6" type="ORF">QO231_01905</name>
</gene>
<feature type="transmembrane region" description="Helical" evidence="4">
    <location>
        <begin position="244"/>
        <end position="263"/>
    </location>
</feature>
<protein>
    <submittedName>
        <fullName evidence="6">MFS transporter</fullName>
    </submittedName>
</protein>
<dbReference type="InterPro" id="IPR011701">
    <property type="entry name" value="MFS"/>
</dbReference>
<keyword evidence="7" id="KW-1185">Reference proteome</keyword>
<dbReference type="Pfam" id="PF07690">
    <property type="entry name" value="MFS_1"/>
    <property type="match status" value="1"/>
</dbReference>
<evidence type="ECO:0000256" key="2">
    <source>
        <dbReference type="ARBA" id="ARBA00022989"/>
    </source>
</evidence>
<proteinExistence type="predicted"/>
<dbReference type="EMBL" id="JASMWN010000001">
    <property type="protein sequence ID" value="MDU9002602.1"/>
    <property type="molecule type" value="Genomic_DNA"/>
</dbReference>
<keyword evidence="1 4" id="KW-0812">Transmembrane</keyword>
<dbReference type="Proteomes" id="UP001255416">
    <property type="component" value="Unassembled WGS sequence"/>
</dbReference>
<dbReference type="InterPro" id="IPR036259">
    <property type="entry name" value="MFS_trans_sf"/>
</dbReference>
<reference evidence="7" key="1">
    <citation type="submission" date="2023-05" db="EMBL/GenBank/DDBJ databases">
        <title>Sedimentitalea sp. nov. JM2-8.</title>
        <authorList>
            <person name="Huang J."/>
        </authorList>
    </citation>
    <scope>NUCLEOTIDE SEQUENCE [LARGE SCALE GENOMIC DNA]</scope>
    <source>
        <strain evidence="7">KHS03</strain>
    </source>
</reference>
<dbReference type="PANTHER" id="PTHR11360:SF284">
    <property type="entry name" value="EG:103B4.3 PROTEIN-RELATED"/>
    <property type="match status" value="1"/>
</dbReference>
<accession>A0ABU3V8V3</accession>
<feature type="transmembrane region" description="Helical" evidence="4">
    <location>
        <begin position="133"/>
        <end position="155"/>
    </location>
</feature>
<feature type="transmembrane region" description="Helical" evidence="4">
    <location>
        <begin position="275"/>
        <end position="293"/>
    </location>
</feature>
<evidence type="ECO:0000256" key="4">
    <source>
        <dbReference type="SAM" id="Phobius"/>
    </source>
</evidence>
<dbReference type="PROSITE" id="PS50850">
    <property type="entry name" value="MFS"/>
    <property type="match status" value="1"/>
</dbReference>
<name>A0ABU3V8V3_9RHOB</name>
<evidence type="ECO:0000256" key="3">
    <source>
        <dbReference type="ARBA" id="ARBA00023136"/>
    </source>
</evidence>
<evidence type="ECO:0000313" key="6">
    <source>
        <dbReference type="EMBL" id="MDU9002602.1"/>
    </source>
</evidence>
<dbReference type="SUPFAM" id="SSF103473">
    <property type="entry name" value="MFS general substrate transporter"/>
    <property type="match status" value="1"/>
</dbReference>
<feature type="domain" description="Major facilitator superfamily (MFS) profile" evidence="5">
    <location>
        <begin position="3"/>
        <end position="385"/>
    </location>
</feature>
<evidence type="ECO:0000313" key="7">
    <source>
        <dbReference type="Proteomes" id="UP001255416"/>
    </source>
</evidence>
<feature type="transmembrane region" description="Helical" evidence="4">
    <location>
        <begin position="97"/>
        <end position="121"/>
    </location>
</feature>
<feature type="transmembrane region" description="Helical" evidence="4">
    <location>
        <begin position="73"/>
        <end position="91"/>
    </location>
</feature>
<feature type="transmembrane region" description="Helical" evidence="4">
    <location>
        <begin position="333"/>
        <end position="356"/>
    </location>
</feature>
<feature type="transmembrane region" description="Helical" evidence="4">
    <location>
        <begin position="7"/>
        <end position="29"/>
    </location>
</feature>